<feature type="compositionally biased region" description="Low complexity" evidence="1">
    <location>
        <begin position="164"/>
        <end position="178"/>
    </location>
</feature>
<organism evidence="3 4">
    <name type="scientific">Cephalotrichum gorgonifer</name>
    <dbReference type="NCBI Taxonomy" id="2041049"/>
    <lineage>
        <taxon>Eukaryota</taxon>
        <taxon>Fungi</taxon>
        <taxon>Dikarya</taxon>
        <taxon>Ascomycota</taxon>
        <taxon>Pezizomycotina</taxon>
        <taxon>Sordariomycetes</taxon>
        <taxon>Hypocreomycetidae</taxon>
        <taxon>Microascales</taxon>
        <taxon>Microascaceae</taxon>
        <taxon>Cephalotrichum</taxon>
    </lineage>
</organism>
<accession>A0AAE8N6P1</accession>
<evidence type="ECO:0000313" key="4">
    <source>
        <dbReference type="Proteomes" id="UP001187682"/>
    </source>
</evidence>
<evidence type="ECO:0000256" key="1">
    <source>
        <dbReference type="SAM" id="MobiDB-lite"/>
    </source>
</evidence>
<keyword evidence="4" id="KW-1185">Reference proteome</keyword>
<dbReference type="EMBL" id="ONZQ02000019">
    <property type="protein sequence ID" value="SPO07251.1"/>
    <property type="molecule type" value="Genomic_DNA"/>
</dbReference>
<feature type="region of interest" description="Disordered" evidence="1">
    <location>
        <begin position="157"/>
        <end position="204"/>
    </location>
</feature>
<feature type="signal peptide" evidence="2">
    <location>
        <begin position="1"/>
        <end position="16"/>
    </location>
</feature>
<feature type="chain" id="PRO_5041993149" description="Infection structure specific protein" evidence="2">
    <location>
        <begin position="17"/>
        <end position="229"/>
    </location>
</feature>
<protein>
    <recommendedName>
        <fullName evidence="5">Infection structure specific protein</fullName>
    </recommendedName>
</protein>
<dbReference type="Proteomes" id="UP001187682">
    <property type="component" value="Unassembled WGS sequence"/>
</dbReference>
<evidence type="ECO:0000256" key="2">
    <source>
        <dbReference type="SAM" id="SignalP"/>
    </source>
</evidence>
<proteinExistence type="predicted"/>
<name>A0AAE8N6P1_9PEZI</name>
<reference evidence="3" key="1">
    <citation type="submission" date="2018-03" db="EMBL/GenBank/DDBJ databases">
        <authorList>
            <person name="Guldener U."/>
        </authorList>
    </citation>
    <scope>NUCLEOTIDE SEQUENCE</scope>
</reference>
<sequence>MKTTLLSAALVGAASADLHIPADILHRDDNRHNLIQRADPTAVDTASCTSLSSAFDTALPKRPTIYAEFSSNYYKTVSRTATATEEDCAWITDLPESTYQEYREWNTEVKALREDPDNNARFQGIWEECRDVFEPSAAQCRTEWLAYVNGVIEDGGLFTDDDTTNTSPSPTDSPESTNAPESTGAPESTNAPGAGSESDDDGSAASTIAAQTYAAAALLAAFIGAVALL</sequence>
<evidence type="ECO:0008006" key="5">
    <source>
        <dbReference type="Google" id="ProtNLM"/>
    </source>
</evidence>
<feature type="compositionally biased region" description="Polar residues" evidence="1">
    <location>
        <begin position="179"/>
        <end position="191"/>
    </location>
</feature>
<dbReference type="AlphaFoldDB" id="A0AAE8N6P1"/>
<comment type="caution">
    <text evidence="3">The sequence shown here is derived from an EMBL/GenBank/DDBJ whole genome shotgun (WGS) entry which is preliminary data.</text>
</comment>
<keyword evidence="2" id="KW-0732">Signal</keyword>
<gene>
    <name evidence="3" type="ORF">DNG_09945</name>
</gene>
<evidence type="ECO:0000313" key="3">
    <source>
        <dbReference type="EMBL" id="SPO07251.1"/>
    </source>
</evidence>